<dbReference type="SUPFAM" id="SSF46955">
    <property type="entry name" value="Putative DNA-binding domain"/>
    <property type="match status" value="1"/>
</dbReference>
<organism evidence="4 5">
    <name type="scientific">Cupriavidus numazuensis</name>
    <dbReference type="NCBI Taxonomy" id="221992"/>
    <lineage>
        <taxon>Bacteria</taxon>
        <taxon>Pseudomonadati</taxon>
        <taxon>Pseudomonadota</taxon>
        <taxon>Betaproteobacteria</taxon>
        <taxon>Burkholderiales</taxon>
        <taxon>Burkholderiaceae</taxon>
        <taxon>Cupriavidus</taxon>
    </lineage>
</organism>
<keyword evidence="2" id="KW-0233">DNA recombination</keyword>
<comment type="caution">
    <text evidence="4">The sequence shown here is derived from an EMBL/GenBank/DDBJ whole genome shotgun (WGS) entry which is preliminary data.</text>
</comment>
<evidence type="ECO:0000313" key="4">
    <source>
        <dbReference type="EMBL" id="CAG2132157.1"/>
    </source>
</evidence>
<dbReference type="EMBL" id="CAJPVI010000002">
    <property type="protein sequence ID" value="CAG2132157.1"/>
    <property type="molecule type" value="Genomic_DNA"/>
</dbReference>
<dbReference type="InterPro" id="IPR012884">
    <property type="entry name" value="Excisionase-like"/>
</dbReference>
<evidence type="ECO:0000256" key="1">
    <source>
        <dbReference type="ARBA" id="ARBA00023125"/>
    </source>
</evidence>
<keyword evidence="1" id="KW-0238">DNA-binding</keyword>
<evidence type="ECO:0000313" key="5">
    <source>
        <dbReference type="Proteomes" id="UP000672657"/>
    </source>
</evidence>
<feature type="domain" description="Excisionase-like" evidence="3">
    <location>
        <begin position="9"/>
        <end position="60"/>
    </location>
</feature>
<gene>
    <name evidence="4" type="ORF">LMG26411_00567</name>
</gene>
<reference evidence="4 5" key="1">
    <citation type="submission" date="2021-03" db="EMBL/GenBank/DDBJ databases">
        <authorList>
            <person name="Peeters C."/>
        </authorList>
    </citation>
    <scope>NUCLEOTIDE SEQUENCE [LARGE SCALE GENOMIC DNA]</scope>
    <source>
        <strain evidence="4 5">LMG 26411</strain>
    </source>
</reference>
<evidence type="ECO:0000256" key="2">
    <source>
        <dbReference type="ARBA" id="ARBA00023172"/>
    </source>
</evidence>
<sequence length="72" mass="8248">MATAMPKLISLESWAERMFGSEKPHRNTLRNWRKLGLINPLPVKCGRTYFVEPDAVYMDEAGELARRIGNGR</sequence>
<dbReference type="Proteomes" id="UP000672657">
    <property type="component" value="Unassembled WGS sequence"/>
</dbReference>
<protein>
    <recommendedName>
        <fullName evidence="3">Excisionase-like domain-containing protein</fullName>
    </recommendedName>
</protein>
<dbReference type="Gene3D" id="1.10.1660.20">
    <property type="match status" value="1"/>
</dbReference>
<accession>A0ABM8TBF3</accession>
<dbReference type="InterPro" id="IPR009061">
    <property type="entry name" value="DNA-bd_dom_put_sf"/>
</dbReference>
<name>A0ABM8TBF3_9BURK</name>
<evidence type="ECO:0000259" key="3">
    <source>
        <dbReference type="Pfam" id="PF07825"/>
    </source>
</evidence>
<dbReference type="Pfam" id="PF07825">
    <property type="entry name" value="Exc"/>
    <property type="match status" value="1"/>
</dbReference>
<keyword evidence="5" id="KW-1185">Reference proteome</keyword>
<dbReference type="InterPro" id="IPR038137">
    <property type="entry name" value="Excisionase-like_sf"/>
</dbReference>
<proteinExistence type="predicted"/>